<sequence>MSEVILFLGECAATCDHDVSSGYGKEGIMRTRRASRMRLVDEEDEVNKPSVSGRGQRGESSDMEVLEITMDAPLAVVVPGVVPSTRSRRRAQIVGESDEEENEEGDGKGDEGNVEPSGNEMEEGEEGQSDNRDESNDSGTTAGTVSSQEMARLDRFIAKHGLSKVGVILVPVGVEYSFKDTPQDGIMAFRG</sequence>
<protein>
    <submittedName>
        <fullName evidence="2">Uncharacterized protein</fullName>
    </submittedName>
</protein>
<feature type="region of interest" description="Disordered" evidence="1">
    <location>
        <begin position="85"/>
        <end position="149"/>
    </location>
</feature>
<proteinExistence type="predicted"/>
<dbReference type="Proteomes" id="UP000541444">
    <property type="component" value="Unassembled WGS sequence"/>
</dbReference>
<evidence type="ECO:0000313" key="2">
    <source>
        <dbReference type="EMBL" id="KAF6135004.1"/>
    </source>
</evidence>
<comment type="caution">
    <text evidence="2">The sequence shown here is derived from an EMBL/GenBank/DDBJ whole genome shotgun (WGS) entry which is preliminary data.</text>
</comment>
<gene>
    <name evidence="2" type="ORF">GIB67_014053</name>
</gene>
<feature type="compositionally biased region" description="Polar residues" evidence="1">
    <location>
        <begin position="137"/>
        <end position="149"/>
    </location>
</feature>
<reference evidence="2 3" key="1">
    <citation type="journal article" date="2020" name="IScience">
        <title>Genome Sequencing of the Endangered Kingdonia uniflora (Circaeasteraceae, Ranunculales) Reveals Potential Mechanisms of Evolutionary Specialization.</title>
        <authorList>
            <person name="Sun Y."/>
            <person name="Deng T."/>
            <person name="Zhang A."/>
            <person name="Moore M.J."/>
            <person name="Landis J.B."/>
            <person name="Lin N."/>
            <person name="Zhang H."/>
            <person name="Zhang X."/>
            <person name="Huang J."/>
            <person name="Zhang X."/>
            <person name="Sun H."/>
            <person name="Wang H."/>
        </authorList>
    </citation>
    <scope>NUCLEOTIDE SEQUENCE [LARGE SCALE GENOMIC DNA]</scope>
    <source>
        <strain evidence="2">TB1705</strain>
        <tissue evidence="2">Leaf</tissue>
    </source>
</reference>
<keyword evidence="3" id="KW-1185">Reference proteome</keyword>
<evidence type="ECO:0000313" key="3">
    <source>
        <dbReference type="Proteomes" id="UP000541444"/>
    </source>
</evidence>
<name>A0A7J7KXK1_9MAGN</name>
<organism evidence="2 3">
    <name type="scientific">Kingdonia uniflora</name>
    <dbReference type="NCBI Taxonomy" id="39325"/>
    <lineage>
        <taxon>Eukaryota</taxon>
        <taxon>Viridiplantae</taxon>
        <taxon>Streptophyta</taxon>
        <taxon>Embryophyta</taxon>
        <taxon>Tracheophyta</taxon>
        <taxon>Spermatophyta</taxon>
        <taxon>Magnoliopsida</taxon>
        <taxon>Ranunculales</taxon>
        <taxon>Circaeasteraceae</taxon>
        <taxon>Kingdonia</taxon>
    </lineage>
</organism>
<dbReference type="AlphaFoldDB" id="A0A7J7KXK1"/>
<accession>A0A7J7KXK1</accession>
<evidence type="ECO:0000256" key="1">
    <source>
        <dbReference type="SAM" id="MobiDB-lite"/>
    </source>
</evidence>
<dbReference type="EMBL" id="JACGCM010002815">
    <property type="protein sequence ID" value="KAF6135004.1"/>
    <property type="molecule type" value="Genomic_DNA"/>
</dbReference>
<feature type="region of interest" description="Disordered" evidence="1">
    <location>
        <begin position="39"/>
        <end position="65"/>
    </location>
</feature>